<dbReference type="GO" id="GO:0016799">
    <property type="term" value="F:hydrolase activity, hydrolyzing N-glycosyl compounds"/>
    <property type="evidence" value="ECO:0007669"/>
    <property type="project" value="TreeGrafter"/>
</dbReference>
<dbReference type="EMBL" id="VUNP01000030">
    <property type="protein sequence ID" value="MST54120.1"/>
    <property type="molecule type" value="Genomic_DNA"/>
</dbReference>
<proteinExistence type="inferred from homology"/>
<dbReference type="GO" id="GO:0005829">
    <property type="term" value="C:cytosol"/>
    <property type="evidence" value="ECO:0007669"/>
    <property type="project" value="TreeGrafter"/>
</dbReference>
<sequence length="179" mass="19921">MKITVYLASSMGNPIYRDSVEAFGDWMAQKGYDLVYGGSQTGLMGLLADRILAHGGKVYGIMPDFLQKREEVHQGLTQLRIVADMDERKRLLMEMGDVLVAFPGGPGTLEEISQAISWARVGQHDKPCLLFNANGYYDSLKIQFDQMVSAGFLTTADRDKVLFVDSLQALEEVISSYQK</sequence>
<dbReference type="Gene3D" id="3.40.50.450">
    <property type="match status" value="1"/>
</dbReference>
<dbReference type="NCBIfam" id="TIGR00730">
    <property type="entry name" value="Rossman fold protein, TIGR00730 family"/>
    <property type="match status" value="1"/>
</dbReference>
<dbReference type="Pfam" id="PF03641">
    <property type="entry name" value="Lysine_decarbox"/>
    <property type="match status" value="1"/>
</dbReference>
<protein>
    <recommendedName>
        <fullName evidence="2">Cytokinin riboside 5'-monophosphate phosphoribohydrolase</fullName>
        <ecNumber evidence="2">3.2.2.n1</ecNumber>
    </recommendedName>
</protein>
<comment type="similarity">
    <text evidence="1 2">Belongs to the LOG family.</text>
</comment>
<evidence type="ECO:0000256" key="1">
    <source>
        <dbReference type="ARBA" id="ARBA00006763"/>
    </source>
</evidence>
<dbReference type="PANTHER" id="PTHR31223:SF70">
    <property type="entry name" value="LOG FAMILY PROTEIN YJL055W"/>
    <property type="match status" value="1"/>
</dbReference>
<keyword evidence="2" id="KW-0203">Cytokinin biosynthesis</keyword>
<evidence type="ECO:0000256" key="2">
    <source>
        <dbReference type="RuleBase" id="RU363015"/>
    </source>
</evidence>
<keyword evidence="2" id="KW-0378">Hydrolase</keyword>
<dbReference type="Proteomes" id="UP000471052">
    <property type="component" value="Unassembled WGS sequence"/>
</dbReference>
<dbReference type="EC" id="3.2.2.n1" evidence="2"/>
<dbReference type="GO" id="GO:0009691">
    <property type="term" value="P:cytokinin biosynthetic process"/>
    <property type="evidence" value="ECO:0007669"/>
    <property type="project" value="UniProtKB-UniRule"/>
</dbReference>
<comment type="caution">
    <text evidence="3">The sequence shown here is derived from an EMBL/GenBank/DDBJ whole genome shotgun (WGS) entry which is preliminary data.</text>
</comment>
<organism evidence="3 4">
    <name type="scientific">Streptococcus alactolyticus</name>
    <dbReference type="NCBI Taxonomy" id="29389"/>
    <lineage>
        <taxon>Bacteria</taxon>
        <taxon>Bacillati</taxon>
        <taxon>Bacillota</taxon>
        <taxon>Bacilli</taxon>
        <taxon>Lactobacillales</taxon>
        <taxon>Streptococcaceae</taxon>
        <taxon>Streptococcus</taxon>
    </lineage>
</organism>
<accession>A0A6N7WQD1</accession>
<dbReference type="RefSeq" id="WP_154455239.1">
    <property type="nucleotide sequence ID" value="NZ_BRXN01000039.1"/>
</dbReference>
<dbReference type="InterPro" id="IPR031100">
    <property type="entry name" value="LOG_fam"/>
</dbReference>
<dbReference type="OrthoDB" id="9801098at2"/>
<dbReference type="SUPFAM" id="SSF102405">
    <property type="entry name" value="MCP/YpsA-like"/>
    <property type="match status" value="1"/>
</dbReference>
<reference evidence="3 4" key="1">
    <citation type="submission" date="2019-08" db="EMBL/GenBank/DDBJ databases">
        <title>In-depth cultivation of the pig gut microbiome towards novel bacterial diversity and tailored functional studies.</title>
        <authorList>
            <person name="Wylensek D."/>
            <person name="Hitch T.C.A."/>
            <person name="Clavel T."/>
        </authorList>
    </citation>
    <scope>NUCLEOTIDE SEQUENCE [LARGE SCALE GENOMIC DNA]</scope>
    <source>
        <strain evidence="3 4">BL-178-WT-3A</strain>
    </source>
</reference>
<evidence type="ECO:0000313" key="4">
    <source>
        <dbReference type="Proteomes" id="UP000471052"/>
    </source>
</evidence>
<dbReference type="InterPro" id="IPR005269">
    <property type="entry name" value="LOG"/>
</dbReference>
<dbReference type="AlphaFoldDB" id="A0A6N7WQD1"/>
<gene>
    <name evidence="3" type="ORF">FYJ82_06955</name>
</gene>
<name>A0A6N7WQD1_STRAY</name>
<evidence type="ECO:0000313" key="3">
    <source>
        <dbReference type="EMBL" id="MST54120.1"/>
    </source>
</evidence>
<dbReference type="PANTHER" id="PTHR31223">
    <property type="entry name" value="LOG FAMILY PROTEIN YJL055W"/>
    <property type="match status" value="1"/>
</dbReference>